<dbReference type="PANTHER" id="PTHR30085">
    <property type="entry name" value="AMINO ACID ABC TRANSPORTER PERMEASE"/>
    <property type="match status" value="1"/>
</dbReference>
<dbReference type="PROSITE" id="PS51257">
    <property type="entry name" value="PROKAR_LIPOPROTEIN"/>
    <property type="match status" value="1"/>
</dbReference>
<accession>A0A154BQB0</accession>
<dbReference type="STRING" id="1794912.AXX12_06695"/>
<gene>
    <name evidence="7" type="ORF">AXX12_06695</name>
</gene>
<feature type="domain" description="Solute-binding protein family 3/N-terminal" evidence="6">
    <location>
        <begin position="48"/>
        <end position="270"/>
    </location>
</feature>
<name>A0A154BQB0_ANASB</name>
<keyword evidence="8" id="KW-1185">Reference proteome</keyword>
<dbReference type="OrthoDB" id="115856at2"/>
<dbReference type="InterPro" id="IPR018313">
    <property type="entry name" value="SBP_3_CS"/>
</dbReference>
<dbReference type="SMART" id="SM00062">
    <property type="entry name" value="PBPb"/>
    <property type="match status" value="1"/>
</dbReference>
<keyword evidence="2" id="KW-0813">Transport</keyword>
<dbReference type="GO" id="GO:0030288">
    <property type="term" value="C:outer membrane-bounded periplasmic space"/>
    <property type="evidence" value="ECO:0007669"/>
    <property type="project" value="TreeGrafter"/>
</dbReference>
<dbReference type="GO" id="GO:0006865">
    <property type="term" value="P:amino acid transport"/>
    <property type="evidence" value="ECO:0007669"/>
    <property type="project" value="TreeGrafter"/>
</dbReference>
<feature type="signal peptide" evidence="5">
    <location>
        <begin position="1"/>
        <end position="21"/>
    </location>
</feature>
<dbReference type="InterPro" id="IPR051455">
    <property type="entry name" value="Bact_solute-bind_prot3"/>
</dbReference>
<reference evidence="7 8" key="1">
    <citation type="submission" date="2016-02" db="EMBL/GenBank/DDBJ databases">
        <title>Anaerosporomusa subterraneum gen. nov., sp. nov., a spore-forming obligate anaerobe isolated from saprolite.</title>
        <authorList>
            <person name="Choi J.K."/>
            <person name="Shah M."/>
            <person name="Yee N."/>
        </authorList>
    </citation>
    <scope>NUCLEOTIDE SEQUENCE [LARGE SCALE GENOMIC DNA]</scope>
    <source>
        <strain evidence="7 8">RU4</strain>
    </source>
</reference>
<dbReference type="PANTHER" id="PTHR30085:SF6">
    <property type="entry name" value="ABC TRANSPORTER GLUTAMINE-BINDING PROTEIN GLNH"/>
    <property type="match status" value="1"/>
</dbReference>
<dbReference type="RefSeq" id="WP_066241017.1">
    <property type="nucleotide sequence ID" value="NZ_LSGP01000017.1"/>
</dbReference>
<dbReference type="Gene3D" id="3.40.190.10">
    <property type="entry name" value="Periplasmic binding protein-like II"/>
    <property type="match status" value="2"/>
</dbReference>
<protein>
    <submittedName>
        <fullName evidence="7">Adhesin</fullName>
    </submittedName>
</protein>
<evidence type="ECO:0000256" key="4">
    <source>
        <dbReference type="RuleBase" id="RU003744"/>
    </source>
</evidence>
<evidence type="ECO:0000256" key="2">
    <source>
        <dbReference type="ARBA" id="ARBA00022448"/>
    </source>
</evidence>
<feature type="chain" id="PRO_5038971314" evidence="5">
    <location>
        <begin position="22"/>
        <end position="272"/>
    </location>
</feature>
<comment type="caution">
    <text evidence="7">The sequence shown here is derived from an EMBL/GenBank/DDBJ whole genome shotgun (WGS) entry which is preliminary data.</text>
</comment>
<evidence type="ECO:0000313" key="7">
    <source>
        <dbReference type="EMBL" id="KYZ76126.1"/>
    </source>
</evidence>
<evidence type="ECO:0000256" key="5">
    <source>
        <dbReference type="SAM" id="SignalP"/>
    </source>
</evidence>
<sequence>MKRFAVFVMCLMMGLMLFVSGCGGSQPAQQGGKGGEAAEIKAIKDRGVLKVGVKVDVPKFGYKDPLTNKIDGLEIDIARAMAKKVLGDETKLELLPVTAKTRGALLDNGEIDMAIASFTVTDERKKSYNFTDPYVTDHIGFMVKKSSGMKSLKDMNGKKIGVAQSATARRDLQAEADKLGIKVQFLEFGSHPEIKTALDSGRVDVYGGDVSILSGYIDDSVVILEDRYSPQRNAVGLKKSNEALTKLATETIVDMEKSGELKKLIQKWNITL</sequence>
<keyword evidence="3 5" id="KW-0732">Signal</keyword>
<organism evidence="7 8">
    <name type="scientific">Anaerosporomusa subterranea</name>
    <dbReference type="NCBI Taxonomy" id="1794912"/>
    <lineage>
        <taxon>Bacteria</taxon>
        <taxon>Bacillati</taxon>
        <taxon>Bacillota</taxon>
        <taxon>Negativicutes</taxon>
        <taxon>Acetonemataceae</taxon>
        <taxon>Anaerosporomusa</taxon>
    </lineage>
</organism>
<dbReference type="GO" id="GO:0005576">
    <property type="term" value="C:extracellular region"/>
    <property type="evidence" value="ECO:0007669"/>
    <property type="project" value="TreeGrafter"/>
</dbReference>
<comment type="similarity">
    <text evidence="1 4">Belongs to the bacterial solute-binding protein 3 family.</text>
</comment>
<dbReference type="EMBL" id="LSGP01000017">
    <property type="protein sequence ID" value="KYZ76126.1"/>
    <property type="molecule type" value="Genomic_DNA"/>
</dbReference>
<evidence type="ECO:0000256" key="1">
    <source>
        <dbReference type="ARBA" id="ARBA00010333"/>
    </source>
</evidence>
<dbReference type="SUPFAM" id="SSF53850">
    <property type="entry name" value="Periplasmic binding protein-like II"/>
    <property type="match status" value="1"/>
</dbReference>
<evidence type="ECO:0000313" key="8">
    <source>
        <dbReference type="Proteomes" id="UP000076268"/>
    </source>
</evidence>
<evidence type="ECO:0000256" key="3">
    <source>
        <dbReference type="ARBA" id="ARBA00022729"/>
    </source>
</evidence>
<dbReference type="InterPro" id="IPR001638">
    <property type="entry name" value="Solute-binding_3/MltF_N"/>
</dbReference>
<dbReference type="PROSITE" id="PS01039">
    <property type="entry name" value="SBP_BACTERIAL_3"/>
    <property type="match status" value="1"/>
</dbReference>
<dbReference type="Proteomes" id="UP000076268">
    <property type="component" value="Unassembled WGS sequence"/>
</dbReference>
<dbReference type="Pfam" id="PF00497">
    <property type="entry name" value="SBP_bac_3"/>
    <property type="match status" value="1"/>
</dbReference>
<evidence type="ECO:0000259" key="6">
    <source>
        <dbReference type="SMART" id="SM00062"/>
    </source>
</evidence>
<proteinExistence type="inferred from homology"/>
<dbReference type="AlphaFoldDB" id="A0A154BQB0"/>